<keyword evidence="11 15" id="KW-1133">Transmembrane helix</keyword>
<evidence type="ECO:0000256" key="2">
    <source>
        <dbReference type="ARBA" id="ARBA00004651"/>
    </source>
</evidence>
<dbReference type="Gene3D" id="1.10.287.130">
    <property type="match status" value="1"/>
</dbReference>
<dbReference type="CDD" id="cd00082">
    <property type="entry name" value="HisKA"/>
    <property type="match status" value="1"/>
</dbReference>
<dbReference type="SMART" id="SM00388">
    <property type="entry name" value="HisKA"/>
    <property type="match status" value="1"/>
</dbReference>
<dbReference type="SUPFAM" id="SSF47384">
    <property type="entry name" value="Homodimeric domain of signal transducing histidine kinase"/>
    <property type="match status" value="1"/>
</dbReference>
<dbReference type="Pfam" id="PF00512">
    <property type="entry name" value="HisKA"/>
    <property type="match status" value="1"/>
</dbReference>
<dbReference type="InterPro" id="IPR003661">
    <property type="entry name" value="HisK_dim/P_dom"/>
</dbReference>
<dbReference type="SUPFAM" id="SSF55874">
    <property type="entry name" value="ATPase domain of HSP90 chaperone/DNA topoisomerase II/histidine kinase"/>
    <property type="match status" value="1"/>
</dbReference>
<dbReference type="GO" id="GO:0005886">
    <property type="term" value="C:plasma membrane"/>
    <property type="evidence" value="ECO:0007669"/>
    <property type="project" value="UniProtKB-SubCell"/>
</dbReference>
<dbReference type="Gene3D" id="3.30.565.10">
    <property type="entry name" value="Histidine kinase-like ATPase, C-terminal domain"/>
    <property type="match status" value="1"/>
</dbReference>
<dbReference type="InterPro" id="IPR036890">
    <property type="entry name" value="HATPase_C_sf"/>
</dbReference>
<feature type="transmembrane region" description="Helical" evidence="15">
    <location>
        <begin position="188"/>
        <end position="212"/>
    </location>
</feature>
<evidence type="ECO:0000256" key="15">
    <source>
        <dbReference type="SAM" id="Phobius"/>
    </source>
</evidence>
<dbReference type="PROSITE" id="PS50109">
    <property type="entry name" value="HIS_KIN"/>
    <property type="match status" value="1"/>
</dbReference>
<dbReference type="InterPro" id="IPR005467">
    <property type="entry name" value="His_kinase_dom"/>
</dbReference>
<comment type="catalytic activity">
    <reaction evidence="1">
        <text>ATP + protein L-histidine = ADP + protein N-phospho-L-histidine.</text>
        <dbReference type="EC" id="2.7.13.3"/>
    </reaction>
</comment>
<feature type="transmembrane region" description="Helical" evidence="15">
    <location>
        <begin position="56"/>
        <end position="79"/>
    </location>
</feature>
<keyword evidence="13 15" id="KW-0472">Membrane</keyword>
<feature type="domain" description="Histidine kinase" evidence="16">
    <location>
        <begin position="273"/>
        <end position="470"/>
    </location>
</feature>
<keyword evidence="6" id="KW-0808">Transferase</keyword>
<keyword evidence="9 17" id="KW-0418">Kinase</keyword>
<organism evidence="17 18">
    <name type="scientific">Pseudodesulfovibrio senegalensis</name>
    <dbReference type="NCBI Taxonomy" id="1721087"/>
    <lineage>
        <taxon>Bacteria</taxon>
        <taxon>Pseudomonadati</taxon>
        <taxon>Thermodesulfobacteriota</taxon>
        <taxon>Desulfovibrionia</taxon>
        <taxon>Desulfovibrionales</taxon>
        <taxon>Desulfovibrionaceae</taxon>
    </lineage>
</organism>
<reference evidence="17 18" key="1">
    <citation type="journal article" date="2017" name="Int. J. Syst. Evol. Microbiol.">
        <title>Desulfovibrio senegalensis sp. nov., a mesophilic sulfate reducer isolated from marine sediment.</title>
        <authorList>
            <person name="Thioye A."/>
            <person name="Gam Z.B.A."/>
            <person name="Mbengue M."/>
            <person name="Cayol J.L."/>
            <person name="Joseph-Bartoli M."/>
            <person name="Toure-Kane C."/>
            <person name="Labat M."/>
        </authorList>
    </citation>
    <scope>NUCLEOTIDE SEQUENCE [LARGE SCALE GENOMIC DNA]</scope>
    <source>
        <strain evidence="17 18">DSM 101509</strain>
    </source>
</reference>
<evidence type="ECO:0000256" key="5">
    <source>
        <dbReference type="ARBA" id="ARBA00022553"/>
    </source>
</evidence>
<evidence type="ECO:0000256" key="9">
    <source>
        <dbReference type="ARBA" id="ARBA00022777"/>
    </source>
</evidence>
<keyword evidence="5" id="KW-0597">Phosphoprotein</keyword>
<dbReference type="PANTHER" id="PTHR45528:SF1">
    <property type="entry name" value="SENSOR HISTIDINE KINASE CPXA"/>
    <property type="match status" value="1"/>
</dbReference>
<protein>
    <recommendedName>
        <fullName evidence="3">histidine kinase</fullName>
        <ecNumber evidence="3">2.7.13.3</ecNumber>
    </recommendedName>
</protein>
<keyword evidence="4" id="KW-1003">Cell membrane</keyword>
<keyword evidence="10" id="KW-0067">ATP-binding</keyword>
<feature type="compositionally biased region" description="Low complexity" evidence="14">
    <location>
        <begin position="9"/>
        <end position="24"/>
    </location>
</feature>
<gene>
    <name evidence="17" type="ORF">F8A88_06880</name>
</gene>
<keyword evidence="12" id="KW-0902">Two-component regulatory system</keyword>
<keyword evidence="18" id="KW-1185">Reference proteome</keyword>
<evidence type="ECO:0000256" key="11">
    <source>
        <dbReference type="ARBA" id="ARBA00022989"/>
    </source>
</evidence>
<accession>A0A6N6N3A3</accession>
<dbReference type="AlphaFoldDB" id="A0A6N6N3A3"/>
<evidence type="ECO:0000256" key="10">
    <source>
        <dbReference type="ARBA" id="ARBA00022840"/>
    </source>
</evidence>
<evidence type="ECO:0000313" key="17">
    <source>
        <dbReference type="EMBL" id="KAB1442182.1"/>
    </source>
</evidence>
<dbReference type="InterPro" id="IPR036097">
    <property type="entry name" value="HisK_dim/P_sf"/>
</dbReference>
<keyword evidence="7 15" id="KW-0812">Transmembrane</keyword>
<comment type="subcellular location">
    <subcellularLocation>
        <location evidence="2">Cell membrane</location>
        <topology evidence="2">Multi-pass membrane protein</topology>
    </subcellularLocation>
</comment>
<evidence type="ECO:0000256" key="4">
    <source>
        <dbReference type="ARBA" id="ARBA00022475"/>
    </source>
</evidence>
<evidence type="ECO:0000256" key="8">
    <source>
        <dbReference type="ARBA" id="ARBA00022741"/>
    </source>
</evidence>
<evidence type="ECO:0000256" key="3">
    <source>
        <dbReference type="ARBA" id="ARBA00012438"/>
    </source>
</evidence>
<name>A0A6N6N3A3_9BACT</name>
<feature type="region of interest" description="Disordered" evidence="14">
    <location>
        <begin position="1"/>
        <end position="37"/>
    </location>
</feature>
<evidence type="ECO:0000256" key="1">
    <source>
        <dbReference type="ARBA" id="ARBA00000085"/>
    </source>
</evidence>
<evidence type="ECO:0000313" key="18">
    <source>
        <dbReference type="Proteomes" id="UP000438699"/>
    </source>
</evidence>
<evidence type="ECO:0000256" key="14">
    <source>
        <dbReference type="SAM" id="MobiDB-lite"/>
    </source>
</evidence>
<evidence type="ECO:0000256" key="12">
    <source>
        <dbReference type="ARBA" id="ARBA00023012"/>
    </source>
</evidence>
<dbReference type="EMBL" id="WAIE01000002">
    <property type="protein sequence ID" value="KAB1442182.1"/>
    <property type="molecule type" value="Genomic_DNA"/>
</dbReference>
<evidence type="ECO:0000259" key="16">
    <source>
        <dbReference type="PROSITE" id="PS50109"/>
    </source>
</evidence>
<sequence>MGRNSARKQQPQGAYAQAAAKGGQTLPRTFDPDDPGRRIRAQETTVKCRHSLQKSIISFFVLTCVVLVVGYTFFLSNYLRRGFELFVEFRLEEASTNYLKEYARNPDVPLPDQGHIRGYAHFRDLPLDIRNNYDAQQLRSDPFAYLHVGKSHYKIHSLTRPDDATVYLVYQSIEGEVSKSAHRKFDFYYFYTPALAGLLSIIVVLALAFVLFKRIANPVESLHKWTISLSPENLDKEPRKFKYDELDNVAQMILATSRRLTAGMAREKRFHKYASHELRTPIAIIQNNLELMERQGITQDNRYKSSHKRMTKAVRNMKHLTVALLWLSREMESPLPEQEVRIDDCIREIIDENVYLIEGKEVSLSTDLQPVTLRTPPTLAHIILTNLVRNAFQHSCDGEIRISNSPGGIKVANRIHSSGENDTANNDGYGLGLQLSQQLVDKIGWKIEVAEEDGQFLTRVLTSQADTPII</sequence>
<dbReference type="PANTHER" id="PTHR45528">
    <property type="entry name" value="SENSOR HISTIDINE KINASE CPXA"/>
    <property type="match status" value="1"/>
</dbReference>
<dbReference type="Proteomes" id="UP000438699">
    <property type="component" value="Unassembled WGS sequence"/>
</dbReference>
<proteinExistence type="predicted"/>
<evidence type="ECO:0000256" key="7">
    <source>
        <dbReference type="ARBA" id="ARBA00022692"/>
    </source>
</evidence>
<comment type="caution">
    <text evidence="17">The sequence shown here is derived from an EMBL/GenBank/DDBJ whole genome shotgun (WGS) entry which is preliminary data.</text>
</comment>
<evidence type="ECO:0000256" key="6">
    <source>
        <dbReference type="ARBA" id="ARBA00022679"/>
    </source>
</evidence>
<keyword evidence="8" id="KW-0547">Nucleotide-binding</keyword>
<dbReference type="GO" id="GO:0005524">
    <property type="term" value="F:ATP binding"/>
    <property type="evidence" value="ECO:0007669"/>
    <property type="project" value="UniProtKB-KW"/>
</dbReference>
<dbReference type="InterPro" id="IPR050398">
    <property type="entry name" value="HssS/ArlS-like"/>
</dbReference>
<evidence type="ECO:0000256" key="13">
    <source>
        <dbReference type="ARBA" id="ARBA00023136"/>
    </source>
</evidence>
<dbReference type="EC" id="2.7.13.3" evidence="3"/>
<dbReference type="GO" id="GO:0000155">
    <property type="term" value="F:phosphorelay sensor kinase activity"/>
    <property type="evidence" value="ECO:0007669"/>
    <property type="project" value="InterPro"/>
</dbReference>